<comment type="caution">
    <text evidence="2">The sequence shown here is derived from an EMBL/GenBank/DDBJ whole genome shotgun (WGS) entry which is preliminary data.</text>
</comment>
<evidence type="ECO:0000256" key="1">
    <source>
        <dbReference type="SAM" id="Phobius"/>
    </source>
</evidence>
<keyword evidence="1" id="KW-1133">Transmembrane helix</keyword>
<organism evidence="2 3">
    <name type="scientific">Gonium pectorale</name>
    <name type="common">Green alga</name>
    <dbReference type="NCBI Taxonomy" id="33097"/>
    <lineage>
        <taxon>Eukaryota</taxon>
        <taxon>Viridiplantae</taxon>
        <taxon>Chlorophyta</taxon>
        <taxon>core chlorophytes</taxon>
        <taxon>Chlorophyceae</taxon>
        <taxon>CS clade</taxon>
        <taxon>Chlamydomonadales</taxon>
        <taxon>Volvocaceae</taxon>
        <taxon>Gonium</taxon>
    </lineage>
</organism>
<evidence type="ECO:0000313" key="2">
    <source>
        <dbReference type="EMBL" id="KXZ48560.1"/>
    </source>
</evidence>
<sequence>MAEPDFWLEQAQEHVAQLNAQAVARQAKIKAKAWRNGFASCAAAAVVVAIVVGSFVVANDRIQDAVGTAVTTAQQDRNADIANAKSRYTALEFKYNSCVNDTRNAVIMSKVEKERCQERDDELRGCITGLWAQLDNNTHSPAGPSEL</sequence>
<name>A0A150GGR8_GONPE</name>
<accession>A0A150GGR8</accession>
<evidence type="ECO:0000313" key="3">
    <source>
        <dbReference type="Proteomes" id="UP000075714"/>
    </source>
</evidence>
<dbReference type="AlphaFoldDB" id="A0A150GGR8"/>
<gene>
    <name evidence="2" type="ORF">GPECTOR_27g731</name>
</gene>
<proteinExistence type="predicted"/>
<keyword evidence="3" id="KW-1185">Reference proteome</keyword>
<dbReference type="EMBL" id="LSYV01000028">
    <property type="protein sequence ID" value="KXZ48560.1"/>
    <property type="molecule type" value="Genomic_DNA"/>
</dbReference>
<reference evidence="3" key="1">
    <citation type="journal article" date="2016" name="Nat. Commun.">
        <title>The Gonium pectorale genome demonstrates co-option of cell cycle regulation during the evolution of multicellularity.</title>
        <authorList>
            <person name="Hanschen E.R."/>
            <person name="Marriage T.N."/>
            <person name="Ferris P.J."/>
            <person name="Hamaji T."/>
            <person name="Toyoda A."/>
            <person name="Fujiyama A."/>
            <person name="Neme R."/>
            <person name="Noguchi H."/>
            <person name="Minakuchi Y."/>
            <person name="Suzuki M."/>
            <person name="Kawai-Toyooka H."/>
            <person name="Smith D.R."/>
            <person name="Sparks H."/>
            <person name="Anderson J."/>
            <person name="Bakaric R."/>
            <person name="Luria V."/>
            <person name="Karger A."/>
            <person name="Kirschner M.W."/>
            <person name="Durand P.M."/>
            <person name="Michod R.E."/>
            <person name="Nozaki H."/>
            <person name="Olson B.J."/>
        </authorList>
    </citation>
    <scope>NUCLEOTIDE SEQUENCE [LARGE SCALE GENOMIC DNA]</scope>
    <source>
        <strain evidence="3">NIES-2863</strain>
    </source>
</reference>
<dbReference type="Proteomes" id="UP000075714">
    <property type="component" value="Unassembled WGS sequence"/>
</dbReference>
<keyword evidence="1" id="KW-0812">Transmembrane</keyword>
<feature type="transmembrane region" description="Helical" evidence="1">
    <location>
        <begin position="38"/>
        <end position="58"/>
    </location>
</feature>
<keyword evidence="1" id="KW-0472">Membrane</keyword>
<protein>
    <submittedName>
        <fullName evidence="2">Uncharacterized protein</fullName>
    </submittedName>
</protein>